<proteinExistence type="predicted"/>
<reference evidence="3" key="1">
    <citation type="submission" date="2023-07" db="EMBL/GenBank/DDBJ databases">
        <title>Characterization of two Paracoccaceae strains isolated from Phycosphere and proposal of Xinfangfangia lacusdiani sp. nov.</title>
        <authorList>
            <person name="Deng Y."/>
            <person name="Zhang Y.Q."/>
        </authorList>
    </citation>
    <scope>NUCLEOTIDE SEQUENCE [LARGE SCALE GENOMIC DNA]</scope>
    <source>
        <strain evidence="3">CPCC 101403</strain>
    </source>
</reference>
<comment type="caution">
    <text evidence="2">The sequence shown here is derived from an EMBL/GenBank/DDBJ whole genome shotgun (WGS) entry which is preliminary data.</text>
</comment>
<evidence type="ECO:0000256" key="1">
    <source>
        <dbReference type="SAM" id="SignalP"/>
    </source>
</evidence>
<feature type="signal peptide" evidence="1">
    <location>
        <begin position="1"/>
        <end position="20"/>
    </location>
</feature>
<gene>
    <name evidence="2" type="ORF">RM190_21815</name>
</gene>
<feature type="chain" id="PRO_5045804001" description="PepSY domain-containing protein" evidence="1">
    <location>
        <begin position="21"/>
        <end position="91"/>
    </location>
</feature>
<accession>A0ABU3EJT0</accession>
<dbReference type="Proteomes" id="UP001251085">
    <property type="component" value="Unassembled WGS sequence"/>
</dbReference>
<keyword evidence="1" id="KW-0732">Signal</keyword>
<name>A0ABU3EJT0_9RHOB</name>
<evidence type="ECO:0000313" key="2">
    <source>
        <dbReference type="EMBL" id="MDT1064512.1"/>
    </source>
</evidence>
<keyword evidence="3" id="KW-1185">Reference proteome</keyword>
<dbReference type="PROSITE" id="PS51257">
    <property type="entry name" value="PROKAR_LIPOPROTEIN"/>
    <property type="match status" value="1"/>
</dbReference>
<dbReference type="EMBL" id="JAVRQI010000024">
    <property type="protein sequence ID" value="MDT1064512.1"/>
    <property type="molecule type" value="Genomic_DNA"/>
</dbReference>
<evidence type="ECO:0008006" key="4">
    <source>
        <dbReference type="Google" id="ProtNLM"/>
    </source>
</evidence>
<protein>
    <recommendedName>
        <fullName evidence="4">PepSY domain-containing protein</fullName>
    </recommendedName>
</protein>
<dbReference type="RefSeq" id="WP_311761596.1">
    <property type="nucleotide sequence ID" value="NZ_JAVRQI010000024.1"/>
</dbReference>
<evidence type="ECO:0000313" key="3">
    <source>
        <dbReference type="Proteomes" id="UP001251085"/>
    </source>
</evidence>
<organism evidence="2 3">
    <name type="scientific">Paracoccus broussonetiae</name>
    <dbReference type="NCBI Taxonomy" id="3075834"/>
    <lineage>
        <taxon>Bacteria</taxon>
        <taxon>Pseudomonadati</taxon>
        <taxon>Pseudomonadota</taxon>
        <taxon>Alphaproteobacteria</taxon>
        <taxon>Rhodobacterales</taxon>
        <taxon>Paracoccaceae</taxon>
        <taxon>Paracoccus</taxon>
    </lineage>
</organism>
<sequence>MLRLLILCPVLLAACAAAEKAPDGGDLHVRQEAACTATIAAHVGRPQIEVTSHWLSETGGIAKVEAIDGSRRHLCDVDASGRVLGYSHPDA</sequence>